<evidence type="ECO:0000313" key="17">
    <source>
        <dbReference type="Proteomes" id="UP000294933"/>
    </source>
</evidence>
<dbReference type="InterPro" id="IPR031846">
    <property type="entry name" value="Hvcn1"/>
</dbReference>
<evidence type="ECO:0000256" key="7">
    <source>
        <dbReference type="ARBA" id="ARBA00022989"/>
    </source>
</evidence>
<proteinExistence type="predicted"/>
<sequence length="212" mass="23480">MSEQQPLLGDAEANVECREEKSWKGRTARTLESRHLHKAVIALITIDAVCVLADLSYTFLSEDCRSSTEEEPQWLEVLAHISLAITTFFLIEIPLTLFAFGPQFYNPVTGVPHASLHLFDALIILVTFVLEVVLKGRERELAGLLIVLRLWRLVKLVGGVAVGAGELNEELSVELADTKSRLDEHVVALTKARAENSELRARLSALEGDHTS</sequence>
<dbReference type="PANTHER" id="PTHR46480:SF1">
    <property type="entry name" value="VOLTAGE-GATED HYDROGEN CHANNEL 1"/>
    <property type="match status" value="1"/>
</dbReference>
<keyword evidence="9" id="KW-0406">Ion transport</keyword>
<evidence type="ECO:0000256" key="10">
    <source>
        <dbReference type="ARBA" id="ARBA00023136"/>
    </source>
</evidence>
<dbReference type="SUPFAM" id="SSF81324">
    <property type="entry name" value="Voltage-gated potassium channels"/>
    <property type="match status" value="1"/>
</dbReference>
<keyword evidence="4" id="KW-1003">Cell membrane</keyword>
<feature type="coiled-coil region" evidence="13">
    <location>
        <begin position="182"/>
        <end position="209"/>
    </location>
</feature>
<feature type="transmembrane region" description="Helical" evidence="14">
    <location>
        <begin position="114"/>
        <end position="134"/>
    </location>
</feature>
<dbReference type="STRING" id="50990.A0A4Y7QJW6"/>
<evidence type="ECO:0000259" key="15">
    <source>
        <dbReference type="Pfam" id="PF00520"/>
    </source>
</evidence>
<feature type="domain" description="Ion transport" evidence="15">
    <location>
        <begin position="39"/>
        <end position="156"/>
    </location>
</feature>
<dbReference type="InterPro" id="IPR027359">
    <property type="entry name" value="Volt_channel_dom_sf"/>
</dbReference>
<dbReference type="Gene3D" id="1.20.120.350">
    <property type="entry name" value="Voltage-gated potassium channels. Chain C"/>
    <property type="match status" value="1"/>
</dbReference>
<keyword evidence="8 13" id="KW-0175">Coiled coil</keyword>
<evidence type="ECO:0000256" key="4">
    <source>
        <dbReference type="ARBA" id="ARBA00022475"/>
    </source>
</evidence>
<evidence type="ECO:0000256" key="13">
    <source>
        <dbReference type="SAM" id="Coils"/>
    </source>
</evidence>
<comment type="subcellular location">
    <subcellularLocation>
        <location evidence="1">Cell membrane</location>
        <topology evidence="1">Multi-pass membrane protein</topology>
    </subcellularLocation>
</comment>
<dbReference type="VEuPathDB" id="FungiDB:BD410DRAFT_782469"/>
<evidence type="ECO:0000256" key="3">
    <source>
        <dbReference type="ARBA" id="ARBA00022448"/>
    </source>
</evidence>
<evidence type="ECO:0000256" key="11">
    <source>
        <dbReference type="ARBA" id="ARBA00023303"/>
    </source>
</evidence>
<evidence type="ECO:0000256" key="1">
    <source>
        <dbReference type="ARBA" id="ARBA00004651"/>
    </source>
</evidence>
<evidence type="ECO:0000256" key="5">
    <source>
        <dbReference type="ARBA" id="ARBA00022692"/>
    </source>
</evidence>
<dbReference type="EMBL" id="ML170159">
    <property type="protein sequence ID" value="TDL27382.1"/>
    <property type="molecule type" value="Genomic_DNA"/>
</dbReference>
<evidence type="ECO:0000256" key="2">
    <source>
        <dbReference type="ARBA" id="ARBA00015897"/>
    </source>
</evidence>
<keyword evidence="17" id="KW-1185">Reference proteome</keyword>
<feature type="transmembrane region" description="Helical" evidence="14">
    <location>
        <begin position="81"/>
        <end position="102"/>
    </location>
</feature>
<reference evidence="16 17" key="1">
    <citation type="submission" date="2018-06" db="EMBL/GenBank/DDBJ databases">
        <title>A transcriptomic atlas of mushroom development highlights an independent origin of complex multicellularity.</title>
        <authorList>
            <consortium name="DOE Joint Genome Institute"/>
            <person name="Krizsan K."/>
            <person name="Almasi E."/>
            <person name="Merenyi Z."/>
            <person name="Sahu N."/>
            <person name="Viragh M."/>
            <person name="Koszo T."/>
            <person name="Mondo S."/>
            <person name="Kiss B."/>
            <person name="Balint B."/>
            <person name="Kues U."/>
            <person name="Barry K."/>
            <person name="Hegedus J.C."/>
            <person name="Henrissat B."/>
            <person name="Johnson J."/>
            <person name="Lipzen A."/>
            <person name="Ohm R."/>
            <person name="Nagy I."/>
            <person name="Pangilinan J."/>
            <person name="Yan J."/>
            <person name="Xiong Y."/>
            <person name="Grigoriev I.V."/>
            <person name="Hibbett D.S."/>
            <person name="Nagy L.G."/>
        </authorList>
    </citation>
    <scope>NUCLEOTIDE SEQUENCE [LARGE SCALE GENOMIC DNA]</scope>
    <source>
        <strain evidence="16 17">SZMC22713</strain>
    </source>
</reference>
<dbReference type="Proteomes" id="UP000294933">
    <property type="component" value="Unassembled WGS sequence"/>
</dbReference>
<dbReference type="GO" id="GO:0005886">
    <property type="term" value="C:plasma membrane"/>
    <property type="evidence" value="ECO:0007669"/>
    <property type="project" value="UniProtKB-SubCell"/>
</dbReference>
<keyword evidence="11" id="KW-0407">Ion channel</keyword>
<keyword evidence="7 14" id="KW-1133">Transmembrane helix</keyword>
<dbReference type="GO" id="GO:0030171">
    <property type="term" value="F:voltage-gated proton channel activity"/>
    <property type="evidence" value="ECO:0007669"/>
    <property type="project" value="InterPro"/>
</dbReference>
<feature type="transmembrane region" description="Helical" evidence="14">
    <location>
        <begin position="39"/>
        <end position="60"/>
    </location>
</feature>
<protein>
    <recommendedName>
        <fullName evidence="2">Voltage-gated hydrogen channel 1</fullName>
    </recommendedName>
    <alternativeName>
        <fullName evidence="12">Hydrogen voltage-gated channel 1</fullName>
    </alternativeName>
</protein>
<evidence type="ECO:0000313" key="16">
    <source>
        <dbReference type="EMBL" id="TDL27382.1"/>
    </source>
</evidence>
<dbReference type="OrthoDB" id="427456at2759"/>
<gene>
    <name evidence="16" type="ORF">BD410DRAFT_782469</name>
</gene>
<evidence type="ECO:0000256" key="12">
    <source>
        <dbReference type="ARBA" id="ARBA00031989"/>
    </source>
</evidence>
<dbReference type="AlphaFoldDB" id="A0A4Y7QJW6"/>
<evidence type="ECO:0000256" key="9">
    <source>
        <dbReference type="ARBA" id="ARBA00023065"/>
    </source>
</evidence>
<accession>A0A4Y7QJW6</accession>
<name>A0A4Y7QJW6_9AGAM</name>
<keyword evidence="5 14" id="KW-0812">Transmembrane</keyword>
<keyword evidence="6" id="KW-0851">Voltage-gated channel</keyword>
<dbReference type="Pfam" id="PF00520">
    <property type="entry name" value="Ion_trans"/>
    <property type="match status" value="1"/>
</dbReference>
<evidence type="ECO:0000256" key="14">
    <source>
        <dbReference type="SAM" id="Phobius"/>
    </source>
</evidence>
<dbReference type="InterPro" id="IPR005821">
    <property type="entry name" value="Ion_trans_dom"/>
</dbReference>
<keyword evidence="10 14" id="KW-0472">Membrane</keyword>
<organism evidence="16 17">
    <name type="scientific">Rickenella mellea</name>
    <dbReference type="NCBI Taxonomy" id="50990"/>
    <lineage>
        <taxon>Eukaryota</taxon>
        <taxon>Fungi</taxon>
        <taxon>Dikarya</taxon>
        <taxon>Basidiomycota</taxon>
        <taxon>Agaricomycotina</taxon>
        <taxon>Agaricomycetes</taxon>
        <taxon>Hymenochaetales</taxon>
        <taxon>Rickenellaceae</taxon>
        <taxon>Rickenella</taxon>
    </lineage>
</organism>
<dbReference type="PANTHER" id="PTHR46480">
    <property type="entry name" value="F20B24.22"/>
    <property type="match status" value="1"/>
</dbReference>
<dbReference type="GO" id="GO:0034702">
    <property type="term" value="C:monoatomic ion channel complex"/>
    <property type="evidence" value="ECO:0007669"/>
    <property type="project" value="UniProtKB-KW"/>
</dbReference>
<keyword evidence="3" id="KW-0813">Transport</keyword>
<evidence type="ECO:0000256" key="8">
    <source>
        <dbReference type="ARBA" id="ARBA00023054"/>
    </source>
</evidence>
<evidence type="ECO:0000256" key="6">
    <source>
        <dbReference type="ARBA" id="ARBA00022882"/>
    </source>
</evidence>